<dbReference type="AlphaFoldDB" id="A0A5C3KLT0"/>
<organism evidence="1 2">
    <name type="scientific">Coprinopsis marcescibilis</name>
    <name type="common">Agaric fungus</name>
    <name type="synonym">Psathyrella marcescibilis</name>
    <dbReference type="NCBI Taxonomy" id="230819"/>
    <lineage>
        <taxon>Eukaryota</taxon>
        <taxon>Fungi</taxon>
        <taxon>Dikarya</taxon>
        <taxon>Basidiomycota</taxon>
        <taxon>Agaricomycotina</taxon>
        <taxon>Agaricomycetes</taxon>
        <taxon>Agaricomycetidae</taxon>
        <taxon>Agaricales</taxon>
        <taxon>Agaricineae</taxon>
        <taxon>Psathyrellaceae</taxon>
        <taxon>Coprinopsis</taxon>
    </lineage>
</organism>
<proteinExistence type="predicted"/>
<accession>A0A5C3KLT0</accession>
<gene>
    <name evidence="1" type="ORF">FA15DRAFT_83094</name>
</gene>
<name>A0A5C3KLT0_COPMA</name>
<reference evidence="1 2" key="1">
    <citation type="journal article" date="2019" name="Nat. Ecol. Evol.">
        <title>Megaphylogeny resolves global patterns of mushroom evolution.</title>
        <authorList>
            <person name="Varga T."/>
            <person name="Krizsan K."/>
            <person name="Foldi C."/>
            <person name="Dima B."/>
            <person name="Sanchez-Garcia M."/>
            <person name="Sanchez-Ramirez S."/>
            <person name="Szollosi G.J."/>
            <person name="Szarkandi J.G."/>
            <person name="Papp V."/>
            <person name="Albert L."/>
            <person name="Andreopoulos W."/>
            <person name="Angelini C."/>
            <person name="Antonin V."/>
            <person name="Barry K.W."/>
            <person name="Bougher N.L."/>
            <person name="Buchanan P."/>
            <person name="Buyck B."/>
            <person name="Bense V."/>
            <person name="Catcheside P."/>
            <person name="Chovatia M."/>
            <person name="Cooper J."/>
            <person name="Damon W."/>
            <person name="Desjardin D."/>
            <person name="Finy P."/>
            <person name="Geml J."/>
            <person name="Haridas S."/>
            <person name="Hughes K."/>
            <person name="Justo A."/>
            <person name="Karasinski D."/>
            <person name="Kautmanova I."/>
            <person name="Kiss B."/>
            <person name="Kocsube S."/>
            <person name="Kotiranta H."/>
            <person name="LaButti K.M."/>
            <person name="Lechner B.E."/>
            <person name="Liimatainen K."/>
            <person name="Lipzen A."/>
            <person name="Lukacs Z."/>
            <person name="Mihaltcheva S."/>
            <person name="Morgado L.N."/>
            <person name="Niskanen T."/>
            <person name="Noordeloos M.E."/>
            <person name="Ohm R.A."/>
            <person name="Ortiz-Santana B."/>
            <person name="Ovrebo C."/>
            <person name="Racz N."/>
            <person name="Riley R."/>
            <person name="Savchenko A."/>
            <person name="Shiryaev A."/>
            <person name="Soop K."/>
            <person name="Spirin V."/>
            <person name="Szebenyi C."/>
            <person name="Tomsovsky M."/>
            <person name="Tulloss R.E."/>
            <person name="Uehling J."/>
            <person name="Grigoriev I.V."/>
            <person name="Vagvolgyi C."/>
            <person name="Papp T."/>
            <person name="Martin F.M."/>
            <person name="Miettinen O."/>
            <person name="Hibbett D.S."/>
            <person name="Nagy L.G."/>
        </authorList>
    </citation>
    <scope>NUCLEOTIDE SEQUENCE [LARGE SCALE GENOMIC DNA]</scope>
    <source>
        <strain evidence="1 2">CBS 121175</strain>
    </source>
</reference>
<protein>
    <submittedName>
        <fullName evidence="1">Uncharacterized protein</fullName>
    </submittedName>
</protein>
<dbReference type="EMBL" id="ML210271">
    <property type="protein sequence ID" value="TFK21319.1"/>
    <property type="molecule type" value="Genomic_DNA"/>
</dbReference>
<sequence length="147" mass="16793">MLADNGLVDVVELLRSLSNPHVLNTFHLSSFYPPLSHVVVPNLWNELDLVLADPVRFPNLRSERVEVRYDLWRVSDMDLDQEIRRVIAEEVKPNLKRLQAAGILTVEGGEEAETSSVFPCAAAIVRVAEWNTKWMTFHIDLETIIIF</sequence>
<keyword evidence="2" id="KW-1185">Reference proteome</keyword>
<evidence type="ECO:0000313" key="2">
    <source>
        <dbReference type="Proteomes" id="UP000307440"/>
    </source>
</evidence>
<evidence type="ECO:0000313" key="1">
    <source>
        <dbReference type="EMBL" id="TFK21319.1"/>
    </source>
</evidence>
<dbReference type="Proteomes" id="UP000307440">
    <property type="component" value="Unassembled WGS sequence"/>
</dbReference>